<dbReference type="Pfam" id="PF22384">
    <property type="entry name" value="PBP2_Ca3427_like"/>
    <property type="match status" value="1"/>
</dbReference>
<comment type="subcellular location">
    <subcellularLocation>
        <location evidence="1">Periplasm</location>
    </subcellularLocation>
</comment>
<evidence type="ECO:0000313" key="6">
    <source>
        <dbReference type="Proteomes" id="UP000769157"/>
    </source>
</evidence>
<dbReference type="CDD" id="cd13637">
    <property type="entry name" value="PBP2_Ca3427_like"/>
    <property type="match status" value="1"/>
</dbReference>
<reference evidence="5" key="2">
    <citation type="submission" date="2021-01" db="EMBL/GenBank/DDBJ databases">
        <authorList>
            <person name="Schikora-Tamarit M.A."/>
        </authorList>
    </citation>
    <scope>NUCLEOTIDE SEQUENCE</scope>
    <source>
        <strain evidence="5">CBS6075</strain>
    </source>
</reference>
<keyword evidence="3" id="KW-0732">Signal</keyword>
<evidence type="ECO:0000259" key="4">
    <source>
        <dbReference type="Pfam" id="PF22384"/>
    </source>
</evidence>
<organism evidence="5 6">
    <name type="scientific">Ogataea philodendri</name>
    <dbReference type="NCBI Taxonomy" id="1378263"/>
    <lineage>
        <taxon>Eukaryota</taxon>
        <taxon>Fungi</taxon>
        <taxon>Dikarya</taxon>
        <taxon>Ascomycota</taxon>
        <taxon>Saccharomycotina</taxon>
        <taxon>Pichiomycetes</taxon>
        <taxon>Pichiales</taxon>
        <taxon>Pichiaceae</taxon>
        <taxon>Ogataea</taxon>
    </lineage>
</organism>
<reference evidence="5" key="1">
    <citation type="journal article" date="2021" name="Open Biol.">
        <title>Shared evolutionary footprints suggest mitochondrial oxidative damage underlies multiple complex I losses in fungi.</title>
        <authorList>
            <person name="Schikora-Tamarit M.A."/>
            <person name="Marcet-Houben M."/>
            <person name="Nosek J."/>
            <person name="Gabaldon T."/>
        </authorList>
    </citation>
    <scope>NUCLEOTIDE SEQUENCE</scope>
    <source>
        <strain evidence="5">CBS6075</strain>
    </source>
</reference>
<dbReference type="GeneID" id="70232631"/>
<name>A0A9P8PF90_9ASCO</name>
<dbReference type="PANTHER" id="PTHR30024">
    <property type="entry name" value="ALIPHATIC SULFONATES-BINDING PROTEIN-RELATED"/>
    <property type="match status" value="1"/>
</dbReference>
<dbReference type="SUPFAM" id="SSF53850">
    <property type="entry name" value="Periplasmic binding protein-like II"/>
    <property type="match status" value="1"/>
</dbReference>
<dbReference type="GO" id="GO:0042597">
    <property type="term" value="C:periplasmic space"/>
    <property type="evidence" value="ECO:0007669"/>
    <property type="project" value="UniProtKB-SubCell"/>
</dbReference>
<feature type="domain" description="Ca3427-like PBP 2" evidence="4">
    <location>
        <begin position="87"/>
        <end position="186"/>
    </location>
</feature>
<dbReference type="OrthoDB" id="1363at2759"/>
<sequence>MGLKVGFVPEHFSTPLQFSQAKGFFASKGIECELIEYPSGSGHLIQSLKSQQIDIAVGLTEAFVRGICDGDDQYQIAGTYVKSPLCWAISTGVDRSELTSETQLQNGSIGVSRIGSGSYVMAFVLGLQRGFSVPFFKKFVILDNFKNLRDSVNQKDHLESSDAFMWEYFTSKKYYDNKEIKKIGQIYTPWSSWVVVSGKNVEKKQVSAFLEAVQDGIEYYNGHKEEAAKYIADNLDYSLEDAQEWQKTVEFSDNVSQINFEKDVVGTKSVLKTAGVIQKDASESDDLILQRLTNGVLQ</sequence>
<gene>
    <name evidence="5" type="ORF">OGAPHI_000663</name>
</gene>
<dbReference type="PANTHER" id="PTHR30024:SF47">
    <property type="entry name" value="TAURINE-BINDING PERIPLASMIC PROTEIN"/>
    <property type="match status" value="1"/>
</dbReference>
<dbReference type="EMBL" id="JAEUBE010000084">
    <property type="protein sequence ID" value="KAH3670952.1"/>
    <property type="molecule type" value="Genomic_DNA"/>
</dbReference>
<evidence type="ECO:0000256" key="1">
    <source>
        <dbReference type="ARBA" id="ARBA00004418"/>
    </source>
</evidence>
<protein>
    <recommendedName>
        <fullName evidence="4">Ca3427-like PBP 2 domain-containing protein</fullName>
    </recommendedName>
</protein>
<dbReference type="AlphaFoldDB" id="A0A9P8PF90"/>
<evidence type="ECO:0000256" key="2">
    <source>
        <dbReference type="ARBA" id="ARBA00010742"/>
    </source>
</evidence>
<evidence type="ECO:0000256" key="3">
    <source>
        <dbReference type="ARBA" id="ARBA00022729"/>
    </source>
</evidence>
<comment type="caution">
    <text evidence="5">The sequence shown here is derived from an EMBL/GenBank/DDBJ whole genome shotgun (WGS) entry which is preliminary data.</text>
</comment>
<dbReference type="RefSeq" id="XP_046064320.1">
    <property type="nucleotide sequence ID" value="XM_046207950.1"/>
</dbReference>
<keyword evidence="6" id="KW-1185">Reference proteome</keyword>
<dbReference type="InterPro" id="IPR054364">
    <property type="entry name" value="Ca3427-like_PBP2"/>
</dbReference>
<evidence type="ECO:0000313" key="5">
    <source>
        <dbReference type="EMBL" id="KAH3670952.1"/>
    </source>
</evidence>
<proteinExistence type="inferred from homology"/>
<comment type="similarity">
    <text evidence="2">Belongs to the bacterial solute-binding protein SsuA/TauA family.</text>
</comment>
<accession>A0A9P8PF90</accession>
<dbReference type="Proteomes" id="UP000769157">
    <property type="component" value="Unassembled WGS sequence"/>
</dbReference>
<dbReference type="Gene3D" id="3.40.190.10">
    <property type="entry name" value="Periplasmic binding protein-like II"/>
    <property type="match status" value="2"/>
</dbReference>